<dbReference type="InParanoid" id="A0A061GY92"/>
<sequence>MKANHSFSFLLQCQRIFIRKMDVDNCANYSKPYNKGDGNIRHENLASGTLPVSLFLRCKHPPTTGTGKRLGTFQENAAFAHPVFDNRTKAKPFAIS</sequence>
<protein>
    <submittedName>
        <fullName evidence="1">Uncharacterized protein</fullName>
    </submittedName>
</protein>
<evidence type="ECO:0000313" key="2">
    <source>
        <dbReference type="Proteomes" id="UP000026915"/>
    </source>
</evidence>
<proteinExistence type="predicted"/>
<dbReference type="EMBL" id="CM001887">
    <property type="protein sequence ID" value="EOY34466.1"/>
    <property type="molecule type" value="Genomic_DNA"/>
</dbReference>
<dbReference type="Proteomes" id="UP000026915">
    <property type="component" value="Chromosome 9"/>
</dbReference>
<organism evidence="1 2">
    <name type="scientific">Theobroma cacao</name>
    <name type="common">Cacao</name>
    <name type="synonym">Cocoa</name>
    <dbReference type="NCBI Taxonomy" id="3641"/>
    <lineage>
        <taxon>Eukaryota</taxon>
        <taxon>Viridiplantae</taxon>
        <taxon>Streptophyta</taxon>
        <taxon>Embryophyta</taxon>
        <taxon>Tracheophyta</taxon>
        <taxon>Spermatophyta</taxon>
        <taxon>Magnoliopsida</taxon>
        <taxon>eudicotyledons</taxon>
        <taxon>Gunneridae</taxon>
        <taxon>Pentapetalae</taxon>
        <taxon>rosids</taxon>
        <taxon>malvids</taxon>
        <taxon>Malvales</taxon>
        <taxon>Malvaceae</taxon>
        <taxon>Byttnerioideae</taxon>
        <taxon>Theobroma</taxon>
    </lineage>
</organism>
<dbReference type="Gramene" id="EOY34466">
    <property type="protein sequence ID" value="EOY34466"/>
    <property type="gene ID" value="TCM_042140"/>
</dbReference>
<dbReference type="HOGENOM" id="CLU_2363892_0_0_1"/>
<dbReference type="AlphaFoldDB" id="A0A061GY92"/>
<name>A0A061GY92_THECC</name>
<evidence type="ECO:0000313" key="1">
    <source>
        <dbReference type="EMBL" id="EOY34466.1"/>
    </source>
</evidence>
<gene>
    <name evidence="1" type="ORF">TCM_042140</name>
</gene>
<reference evidence="1 2" key="1">
    <citation type="journal article" date="2013" name="Genome Biol.">
        <title>The genome sequence of the most widely cultivated cacao type and its use to identify candidate genes regulating pod color.</title>
        <authorList>
            <person name="Motamayor J.C."/>
            <person name="Mockaitis K."/>
            <person name="Schmutz J."/>
            <person name="Haiminen N."/>
            <person name="Iii D.L."/>
            <person name="Cornejo O."/>
            <person name="Findley S.D."/>
            <person name="Zheng P."/>
            <person name="Utro F."/>
            <person name="Royaert S."/>
            <person name="Saski C."/>
            <person name="Jenkins J."/>
            <person name="Podicheti R."/>
            <person name="Zhao M."/>
            <person name="Scheffler B.E."/>
            <person name="Stack J.C."/>
            <person name="Feltus F.A."/>
            <person name="Mustiga G.M."/>
            <person name="Amores F."/>
            <person name="Phillips W."/>
            <person name="Marelli J.P."/>
            <person name="May G.D."/>
            <person name="Shapiro H."/>
            <person name="Ma J."/>
            <person name="Bustamante C.D."/>
            <person name="Schnell R.J."/>
            <person name="Main D."/>
            <person name="Gilbert D."/>
            <person name="Parida L."/>
            <person name="Kuhn D.N."/>
        </authorList>
    </citation>
    <scope>NUCLEOTIDE SEQUENCE [LARGE SCALE GENOMIC DNA]</scope>
    <source>
        <strain evidence="2">cv. Matina 1-6</strain>
    </source>
</reference>
<keyword evidence="2" id="KW-1185">Reference proteome</keyword>
<accession>A0A061GY92</accession>